<dbReference type="SUPFAM" id="SSF55120">
    <property type="entry name" value="Pseudouridine synthase"/>
    <property type="match status" value="1"/>
</dbReference>
<evidence type="ECO:0000256" key="3">
    <source>
        <dbReference type="ARBA" id="ARBA00033164"/>
    </source>
</evidence>
<evidence type="ECO:0000313" key="5">
    <source>
        <dbReference type="EMBL" id="HJC39295.1"/>
    </source>
</evidence>
<dbReference type="PANTHER" id="PTHR21600">
    <property type="entry name" value="MITOCHONDRIAL RNA PSEUDOURIDINE SYNTHASE"/>
    <property type="match status" value="1"/>
</dbReference>
<reference evidence="5" key="1">
    <citation type="journal article" date="2021" name="PeerJ">
        <title>Extensive microbial diversity within the chicken gut microbiome revealed by metagenomics and culture.</title>
        <authorList>
            <person name="Gilroy R."/>
            <person name="Ravi A."/>
            <person name="Getino M."/>
            <person name="Pursley I."/>
            <person name="Horton D.L."/>
            <person name="Alikhan N.F."/>
            <person name="Baker D."/>
            <person name="Gharbi K."/>
            <person name="Hall N."/>
            <person name="Watson M."/>
            <person name="Adriaenssens E.M."/>
            <person name="Foster-Nyarko E."/>
            <person name="Jarju S."/>
            <person name="Secka A."/>
            <person name="Antonio M."/>
            <person name="Oren A."/>
            <person name="Chaudhuri R.R."/>
            <person name="La Ragione R."/>
            <person name="Hildebrand F."/>
            <person name="Pallen M.J."/>
        </authorList>
    </citation>
    <scope>NUCLEOTIDE SEQUENCE</scope>
    <source>
        <strain evidence="5">ChiGjej1B1-1692</strain>
    </source>
</reference>
<dbReference type="InterPro" id="IPR050188">
    <property type="entry name" value="RluA_PseudoU_synthase"/>
</dbReference>
<gene>
    <name evidence="5" type="ORF">H9757_09590</name>
</gene>
<protein>
    <recommendedName>
        <fullName evidence="2">RNA pseudouridylate synthase</fullName>
    </recommendedName>
    <alternativeName>
        <fullName evidence="3">RNA-uridine isomerase</fullName>
    </alternativeName>
</protein>
<sequence length="236" mass="26023">MKFRIIYEDKQIIVCHKPAGVPVQSSRVSTPDMVSILKNHLAQERTSGSRKPSPAGQAPYLAVIHRLDQPVEGLLVFAKTPAAARELNRQLTSSGFGKYYLAVVRGIPSPSEADLMDYLVKDGRSNTSRVCTAETPGARPARLHYRLAETYGEGSGTSSLLEIQLDTGRHHQIRVQMANLGCPLVGDRKYGERESSGPLMLCACRLVFRHPGDQREMSFELTLSDLPWHLGPAQDS</sequence>
<reference evidence="5" key="2">
    <citation type="submission" date="2021-04" db="EMBL/GenBank/DDBJ databases">
        <authorList>
            <person name="Gilroy R."/>
        </authorList>
    </citation>
    <scope>NUCLEOTIDE SEQUENCE</scope>
    <source>
        <strain evidence="5">ChiGjej1B1-1692</strain>
    </source>
</reference>
<dbReference type="InterPro" id="IPR020103">
    <property type="entry name" value="PsdUridine_synth_cat_dom_sf"/>
</dbReference>
<dbReference type="GO" id="GO:0000455">
    <property type="term" value="P:enzyme-directed rRNA pseudouridine synthesis"/>
    <property type="evidence" value="ECO:0007669"/>
    <property type="project" value="TreeGrafter"/>
</dbReference>
<dbReference type="AlphaFoldDB" id="A0A9D2NVN7"/>
<accession>A0A9D2NVN7</accession>
<evidence type="ECO:0000256" key="2">
    <source>
        <dbReference type="ARBA" id="ARBA00031870"/>
    </source>
</evidence>
<dbReference type="CDD" id="cd02869">
    <property type="entry name" value="PseudoU_synth_RluA_like"/>
    <property type="match status" value="1"/>
</dbReference>
<comment type="catalytic activity">
    <reaction evidence="1">
        <text>a uridine in RNA = a pseudouridine in RNA</text>
        <dbReference type="Rhea" id="RHEA:48348"/>
        <dbReference type="Rhea" id="RHEA-COMP:12068"/>
        <dbReference type="Rhea" id="RHEA-COMP:12069"/>
        <dbReference type="ChEBI" id="CHEBI:65314"/>
        <dbReference type="ChEBI" id="CHEBI:65315"/>
    </reaction>
</comment>
<organism evidence="5 6">
    <name type="scientific">Candidatus Mediterraneibacter faecigallinarum</name>
    <dbReference type="NCBI Taxonomy" id="2838669"/>
    <lineage>
        <taxon>Bacteria</taxon>
        <taxon>Bacillati</taxon>
        <taxon>Bacillota</taxon>
        <taxon>Clostridia</taxon>
        <taxon>Lachnospirales</taxon>
        <taxon>Lachnospiraceae</taxon>
        <taxon>Mediterraneibacter</taxon>
    </lineage>
</organism>
<dbReference type="GO" id="GO:0140098">
    <property type="term" value="F:catalytic activity, acting on RNA"/>
    <property type="evidence" value="ECO:0007669"/>
    <property type="project" value="UniProtKB-ARBA"/>
</dbReference>
<evidence type="ECO:0000256" key="1">
    <source>
        <dbReference type="ARBA" id="ARBA00000073"/>
    </source>
</evidence>
<comment type="caution">
    <text evidence="5">The sequence shown here is derived from an EMBL/GenBank/DDBJ whole genome shotgun (WGS) entry which is preliminary data.</text>
</comment>
<evidence type="ECO:0000313" key="6">
    <source>
        <dbReference type="Proteomes" id="UP000823894"/>
    </source>
</evidence>
<feature type="domain" description="Pseudouridine synthase RsuA/RluA-like" evidence="4">
    <location>
        <begin position="12"/>
        <end position="178"/>
    </location>
</feature>
<dbReference type="GO" id="GO:0009982">
    <property type="term" value="F:pseudouridine synthase activity"/>
    <property type="evidence" value="ECO:0007669"/>
    <property type="project" value="InterPro"/>
</dbReference>
<dbReference type="Proteomes" id="UP000823894">
    <property type="component" value="Unassembled WGS sequence"/>
</dbReference>
<proteinExistence type="predicted"/>
<name>A0A9D2NVN7_9FIRM</name>
<dbReference type="PANTHER" id="PTHR21600:SF52">
    <property type="entry name" value="PSEUDOURIDINE SYNTHASE RSUA_RLUA-LIKE DOMAIN-CONTAINING PROTEIN"/>
    <property type="match status" value="1"/>
</dbReference>
<evidence type="ECO:0000259" key="4">
    <source>
        <dbReference type="Pfam" id="PF00849"/>
    </source>
</evidence>
<dbReference type="Gene3D" id="3.30.2350.10">
    <property type="entry name" value="Pseudouridine synthase"/>
    <property type="match status" value="1"/>
</dbReference>
<dbReference type="Pfam" id="PF00849">
    <property type="entry name" value="PseudoU_synth_2"/>
    <property type="match status" value="1"/>
</dbReference>
<dbReference type="GO" id="GO:0003723">
    <property type="term" value="F:RNA binding"/>
    <property type="evidence" value="ECO:0007669"/>
    <property type="project" value="InterPro"/>
</dbReference>
<dbReference type="EMBL" id="DWWK01000152">
    <property type="protein sequence ID" value="HJC39295.1"/>
    <property type="molecule type" value="Genomic_DNA"/>
</dbReference>
<dbReference type="InterPro" id="IPR006145">
    <property type="entry name" value="PsdUridine_synth_RsuA/RluA"/>
</dbReference>